<dbReference type="EMBL" id="LDXK01000007">
    <property type="protein sequence ID" value="KRT67185.1"/>
    <property type="molecule type" value="Genomic_DNA"/>
</dbReference>
<dbReference type="AlphaFoldDB" id="A0A0T5ZWK7"/>
<organism evidence="1 2">
    <name type="scientific">candidate division WWE3 bacterium CSP1-7</name>
    <dbReference type="NCBI Taxonomy" id="1576480"/>
    <lineage>
        <taxon>Bacteria</taxon>
        <taxon>Katanobacteria</taxon>
    </lineage>
</organism>
<reference evidence="1 2" key="1">
    <citation type="submission" date="2015-05" db="EMBL/GenBank/DDBJ databases">
        <title>Critical biogeochemical functions in the subsurface are associated with bacteria from new phyla and little studied lineages.</title>
        <authorList>
            <person name="Hug L.A."/>
            <person name="Thomas B.C."/>
            <person name="Sharon I."/>
            <person name="Brown C.T."/>
            <person name="Sharma R."/>
            <person name="Hettich R.L."/>
            <person name="Wilkins M.J."/>
            <person name="Williams K.H."/>
            <person name="Singh A."/>
            <person name="Banfield J.F."/>
        </authorList>
    </citation>
    <scope>NUCLEOTIDE SEQUENCE [LARGE SCALE GENOMIC DNA]</scope>
    <source>
        <strain evidence="1">CSP1-7</strain>
    </source>
</reference>
<sequence length="144" mass="14559">MAVGTSTYKGLAVPLNGEVELRQDTAATDFVTLSGDASISGDYLVCRTGSTEVFVINSAGAIAAGSITTGVGVAGLRLDTLKSLKFSAPYTTALPTTGLAKGEMFLVIASGTPQLAVQIAAASTVNVLRYFTANTATFGRASAS</sequence>
<dbReference type="STRING" id="1576480.XU08_C0007G0005"/>
<name>A0A0T5ZWK7_UNCKA</name>
<evidence type="ECO:0000313" key="1">
    <source>
        <dbReference type="EMBL" id="KRT67185.1"/>
    </source>
</evidence>
<gene>
    <name evidence="1" type="ORF">XU08_C0007G0005</name>
</gene>
<protein>
    <submittedName>
        <fullName evidence="1">Uncharacterized protein</fullName>
    </submittedName>
</protein>
<evidence type="ECO:0000313" key="2">
    <source>
        <dbReference type="Proteomes" id="UP000051297"/>
    </source>
</evidence>
<dbReference type="Proteomes" id="UP000051297">
    <property type="component" value="Unassembled WGS sequence"/>
</dbReference>
<accession>A0A0T5ZWK7</accession>
<proteinExistence type="predicted"/>
<comment type="caution">
    <text evidence="1">The sequence shown here is derived from an EMBL/GenBank/DDBJ whole genome shotgun (WGS) entry which is preliminary data.</text>
</comment>